<keyword evidence="1" id="KW-0812">Transmembrane</keyword>
<feature type="transmembrane region" description="Helical" evidence="1">
    <location>
        <begin position="65"/>
        <end position="83"/>
    </location>
</feature>
<name>A0A9D1R7I8_9FIRM</name>
<comment type="caution">
    <text evidence="2">The sequence shown here is derived from an EMBL/GenBank/DDBJ whole genome shotgun (WGS) entry which is preliminary data.</text>
</comment>
<reference evidence="2" key="2">
    <citation type="submission" date="2021-04" db="EMBL/GenBank/DDBJ databases">
        <authorList>
            <person name="Gilroy R."/>
        </authorList>
    </citation>
    <scope>NUCLEOTIDE SEQUENCE</scope>
    <source>
        <strain evidence="2">ChiSxjej1B13-11762</strain>
    </source>
</reference>
<evidence type="ECO:0000313" key="3">
    <source>
        <dbReference type="Proteomes" id="UP000824263"/>
    </source>
</evidence>
<reference evidence="2" key="1">
    <citation type="journal article" date="2021" name="PeerJ">
        <title>Extensive microbial diversity within the chicken gut microbiome revealed by metagenomics and culture.</title>
        <authorList>
            <person name="Gilroy R."/>
            <person name="Ravi A."/>
            <person name="Getino M."/>
            <person name="Pursley I."/>
            <person name="Horton D.L."/>
            <person name="Alikhan N.F."/>
            <person name="Baker D."/>
            <person name="Gharbi K."/>
            <person name="Hall N."/>
            <person name="Watson M."/>
            <person name="Adriaenssens E.M."/>
            <person name="Foster-Nyarko E."/>
            <person name="Jarju S."/>
            <person name="Secka A."/>
            <person name="Antonio M."/>
            <person name="Oren A."/>
            <person name="Chaudhuri R.R."/>
            <person name="La Ragione R."/>
            <person name="Hildebrand F."/>
            <person name="Pallen M.J."/>
        </authorList>
    </citation>
    <scope>NUCLEOTIDE SEQUENCE</scope>
    <source>
        <strain evidence="2">ChiSxjej1B13-11762</strain>
    </source>
</reference>
<sequence>MTEEHFPISIGLMMVSFIWAVFAFDNILDTAGKKFDIGSFVISIFAFGGITLGIGNIGTYGWRSVQVLPVLVVGCVAAALFVYRQLHYKETFCNCVFDEGDLPGGTRI</sequence>
<proteinExistence type="predicted"/>
<feature type="transmembrane region" description="Helical" evidence="1">
    <location>
        <begin position="40"/>
        <end position="59"/>
    </location>
</feature>
<feature type="transmembrane region" description="Helical" evidence="1">
    <location>
        <begin position="6"/>
        <end position="28"/>
    </location>
</feature>
<keyword evidence="1" id="KW-0472">Membrane</keyword>
<protein>
    <submittedName>
        <fullName evidence="2">Uncharacterized protein</fullName>
    </submittedName>
</protein>
<dbReference type="AlphaFoldDB" id="A0A9D1R7I8"/>
<dbReference type="Proteomes" id="UP000824263">
    <property type="component" value="Unassembled WGS sequence"/>
</dbReference>
<accession>A0A9D1R7I8</accession>
<keyword evidence="1" id="KW-1133">Transmembrane helix</keyword>
<gene>
    <name evidence="2" type="ORF">H9873_02515</name>
</gene>
<evidence type="ECO:0000256" key="1">
    <source>
        <dbReference type="SAM" id="Phobius"/>
    </source>
</evidence>
<organism evidence="2 3">
    <name type="scientific">Candidatus Dorea gallistercoris</name>
    <dbReference type="NCBI Taxonomy" id="2838542"/>
    <lineage>
        <taxon>Bacteria</taxon>
        <taxon>Bacillati</taxon>
        <taxon>Bacillota</taxon>
        <taxon>Clostridia</taxon>
        <taxon>Lachnospirales</taxon>
        <taxon>Lachnospiraceae</taxon>
        <taxon>Dorea</taxon>
    </lineage>
</organism>
<evidence type="ECO:0000313" key="2">
    <source>
        <dbReference type="EMBL" id="HIW83181.1"/>
    </source>
</evidence>
<dbReference type="EMBL" id="DXGF01000045">
    <property type="protein sequence ID" value="HIW83181.1"/>
    <property type="molecule type" value="Genomic_DNA"/>
</dbReference>